<evidence type="ECO:0000313" key="3">
    <source>
        <dbReference type="Proteomes" id="UP000663828"/>
    </source>
</evidence>
<feature type="compositionally biased region" description="Low complexity" evidence="1">
    <location>
        <begin position="478"/>
        <end position="492"/>
    </location>
</feature>
<comment type="caution">
    <text evidence="2">The sequence shown here is derived from an EMBL/GenBank/DDBJ whole genome shotgun (WGS) entry which is preliminary data.</text>
</comment>
<dbReference type="AlphaFoldDB" id="A0A815A4K9"/>
<feature type="region of interest" description="Disordered" evidence="1">
    <location>
        <begin position="531"/>
        <end position="613"/>
    </location>
</feature>
<feature type="compositionally biased region" description="Low complexity" evidence="1">
    <location>
        <begin position="328"/>
        <end position="342"/>
    </location>
</feature>
<feature type="compositionally biased region" description="Basic residues" evidence="1">
    <location>
        <begin position="493"/>
        <end position="503"/>
    </location>
</feature>
<protein>
    <submittedName>
        <fullName evidence="2">Uncharacterized protein</fullName>
    </submittedName>
</protein>
<sequence length="1214" mass="136226">MSNLPLQSAVNHNDDNDEQITPSTNKFSTLNSRITSPLIIRRQQNIETETANNQAYDEIHDLQPKHSSIKKTNNDHSKRCYQSKSNSSQDLMQGNYYDQTRYDVISSSNHLSHPQSIHINVDEYKKTITPNSTSKANSNKTRSTSPPFGHTSESIQQGIAQSAGILLELNKKQHQQKSSMKTNYQSHDRTTLDSYLSNENETKKQRSLSASSSASDCSTSDSSSSNKRHDACEESNIPYKELTNDEDEDNEVLNEQTEKPATESTFLNKNYSQTYGTQSISERSKYLPNNGYNSHGSSITTKSSSDNSGSVRTNSGSDNDEESDEEPFNNSSISNNSNSTSSKCINKPNDIRYSYSSEQNSYQSRRTNTSRSEQIGNNDEHHLQVPRFKQLPNDDLDKTWPRPSIMYLYYKLSENLVYIPHSDSSGNKTLSKLNSGTDHSTLPNTSTWPLQQSSVNQINSLSSSSSHQNRNLVDRQEQQQYQSNSSRNNTRQHQIRTTKKRKQSQQQETIRTELIPGHRGNLDVDELVMFIDGNPPKQGQNSSSLNSTDANKPKLNTLNDSNSNKAAPRKKSRKITKSLQQSISIADDHENETSTSVTFNQSHSETNLVDNESNLTTHSIVDITNQSLEDRTVSTTINNEYRSDITNITAVPMTNGVNSLPNWFEQTRDISSPNDDSNSLHLSSTMTNRSNSEPISEPFVTVTHRRRLLKERRQDNNSSSIRSSGLPLQPVPPSQFSSFSNNNTDKRRISSAKHNETQRTAAQSNHSNNKSINTSTSAEENKNNNNIGNINAVLSESASQQSPSLSSLTNNPVLEPTLEKRQSSPHLSSHSSSSSLSSLIKRPSKPPPVVFLNKSAGVELNDVSFGFDLDSASLNKSLDEANEKSSTNHIDAESTNASMPSTTEFNQVIDPGTEKSTRKFQQRYYRGLQFYSGSDIRPHHHRAYPSQQLPSQPYIDPLLLLNYNQQRLPPYTHPLTYMNPMRGSYVLPQSQYVYLPTTLTNPNTVPTTATNQANGDEAANQTSSESIPEPVVVIAAPTAPMYYHASLNKKLYIDSDQQQTSQTAPISSIYPAIPSVYPAHYFYPPHAPHLLPSHPAFFQPITSPSLLIDTKSEQNDIDDINVNDDDYEKSTKLYSQARQQSSSDIMSNALQLVYSQQRRNAQTDRFNLDDLTAYLAMKWTETVDHYEQGENSLRISKTMLFIQKKNTCGDQFYF</sequence>
<feature type="region of interest" description="Disordered" evidence="1">
    <location>
        <begin position="1006"/>
        <end position="1025"/>
    </location>
</feature>
<feature type="region of interest" description="Disordered" evidence="1">
    <location>
        <begin position="425"/>
        <end position="518"/>
    </location>
</feature>
<feature type="compositionally biased region" description="Polar residues" evidence="1">
    <location>
        <begin position="176"/>
        <end position="185"/>
    </location>
</feature>
<feature type="region of interest" description="Disordered" evidence="1">
    <location>
        <begin position="666"/>
        <end position="787"/>
    </location>
</feature>
<accession>A0A815A4K9</accession>
<feature type="compositionally biased region" description="Low complexity" evidence="1">
    <location>
        <begin position="352"/>
        <end position="366"/>
    </location>
</feature>
<feature type="compositionally biased region" description="Low complexity" evidence="1">
    <location>
        <begin position="207"/>
        <end position="225"/>
    </location>
</feature>
<evidence type="ECO:0000313" key="2">
    <source>
        <dbReference type="EMBL" id="CAF1251970.1"/>
    </source>
</evidence>
<feature type="compositionally biased region" description="Acidic residues" evidence="1">
    <location>
        <begin position="318"/>
        <end position="327"/>
    </location>
</feature>
<feature type="compositionally biased region" description="Polar residues" evidence="1">
    <location>
        <begin position="884"/>
        <end position="906"/>
    </location>
</feature>
<feature type="compositionally biased region" description="Low complexity" evidence="1">
    <location>
        <begin position="451"/>
        <end position="471"/>
    </location>
</feature>
<feature type="compositionally biased region" description="Polar residues" evidence="1">
    <location>
        <begin position="758"/>
        <end position="772"/>
    </location>
</feature>
<feature type="compositionally biased region" description="Basic and acidic residues" evidence="1">
    <location>
        <begin position="744"/>
        <end position="757"/>
    </location>
</feature>
<feature type="compositionally biased region" description="Polar residues" evidence="1">
    <location>
        <begin position="666"/>
        <end position="694"/>
    </location>
</feature>
<name>A0A815A4K9_ADIRI</name>
<feature type="region of interest" description="Disordered" evidence="1">
    <location>
        <begin position="172"/>
        <end position="191"/>
    </location>
</feature>
<dbReference type="EMBL" id="CAJNOR010002132">
    <property type="protein sequence ID" value="CAF1251970.1"/>
    <property type="molecule type" value="Genomic_DNA"/>
</dbReference>
<organism evidence="2 3">
    <name type="scientific">Adineta ricciae</name>
    <name type="common">Rotifer</name>
    <dbReference type="NCBI Taxonomy" id="249248"/>
    <lineage>
        <taxon>Eukaryota</taxon>
        <taxon>Metazoa</taxon>
        <taxon>Spiralia</taxon>
        <taxon>Gnathifera</taxon>
        <taxon>Rotifera</taxon>
        <taxon>Eurotatoria</taxon>
        <taxon>Bdelloidea</taxon>
        <taxon>Adinetida</taxon>
        <taxon>Adinetidae</taxon>
        <taxon>Adineta</taxon>
    </lineage>
</organism>
<keyword evidence="3" id="KW-1185">Reference proteome</keyword>
<feature type="region of interest" description="Disordered" evidence="1">
    <location>
        <begin position="64"/>
        <end position="92"/>
    </location>
</feature>
<feature type="compositionally biased region" description="Low complexity" evidence="1">
    <location>
        <begin position="824"/>
        <end position="841"/>
    </location>
</feature>
<feature type="compositionally biased region" description="Polar residues" evidence="1">
    <location>
        <begin position="80"/>
        <end position="92"/>
    </location>
</feature>
<feature type="region of interest" description="Disordered" evidence="1">
    <location>
        <begin position="819"/>
        <end position="843"/>
    </location>
</feature>
<feature type="compositionally biased region" description="Polar residues" evidence="1">
    <location>
        <begin position="19"/>
        <end position="29"/>
    </location>
</feature>
<feature type="compositionally biased region" description="Polar residues" evidence="1">
    <location>
        <begin position="1"/>
        <end position="11"/>
    </location>
</feature>
<feature type="compositionally biased region" description="Polar residues" evidence="1">
    <location>
        <begin position="262"/>
        <end position="281"/>
    </location>
</feature>
<gene>
    <name evidence="2" type="ORF">XAT740_LOCUS26306</name>
</gene>
<dbReference type="Proteomes" id="UP000663828">
    <property type="component" value="Unassembled WGS sequence"/>
</dbReference>
<reference evidence="2" key="1">
    <citation type="submission" date="2021-02" db="EMBL/GenBank/DDBJ databases">
        <authorList>
            <person name="Nowell W R."/>
        </authorList>
    </citation>
    <scope>NUCLEOTIDE SEQUENCE</scope>
</reference>
<feature type="compositionally biased region" description="Low complexity" evidence="1">
    <location>
        <begin position="773"/>
        <end position="787"/>
    </location>
</feature>
<evidence type="ECO:0000256" key="1">
    <source>
        <dbReference type="SAM" id="MobiDB-lite"/>
    </source>
</evidence>
<feature type="compositionally biased region" description="Low complexity" evidence="1">
    <location>
        <begin position="293"/>
        <end position="317"/>
    </location>
</feature>
<feature type="region of interest" description="Disordered" evidence="1">
    <location>
        <begin position="1"/>
        <end position="29"/>
    </location>
</feature>
<feature type="compositionally biased region" description="Basic residues" evidence="1">
    <location>
        <begin position="567"/>
        <end position="576"/>
    </location>
</feature>
<feature type="region of interest" description="Disordered" evidence="1">
    <location>
        <begin position="128"/>
        <end position="155"/>
    </location>
</feature>
<feature type="compositionally biased region" description="Polar residues" evidence="1">
    <location>
        <begin position="425"/>
        <end position="450"/>
    </location>
</feature>
<proteinExistence type="predicted"/>
<feature type="compositionally biased region" description="Polar residues" evidence="1">
    <location>
        <begin position="593"/>
        <end position="613"/>
    </location>
</feature>
<feature type="compositionally biased region" description="Polar residues" evidence="1">
    <location>
        <begin position="537"/>
        <end position="565"/>
    </location>
</feature>
<feature type="compositionally biased region" description="Polar residues" evidence="1">
    <location>
        <begin position="367"/>
        <end position="377"/>
    </location>
</feature>
<feature type="region of interest" description="Disordered" evidence="1">
    <location>
        <begin position="879"/>
        <end position="917"/>
    </location>
</feature>
<feature type="region of interest" description="Disordered" evidence="1">
    <location>
        <begin position="198"/>
        <end position="395"/>
    </location>
</feature>